<dbReference type="Proteomes" id="UP000074310">
    <property type="component" value="Unassembled WGS sequence"/>
</dbReference>
<name>A0A147HYY3_9SPHN</name>
<keyword evidence="3" id="KW-1185">Reference proteome</keyword>
<organism evidence="2 3">
    <name type="scientific">Sphingomonas endophytica</name>
    <dbReference type="NCBI Taxonomy" id="869719"/>
    <lineage>
        <taxon>Bacteria</taxon>
        <taxon>Pseudomonadati</taxon>
        <taxon>Pseudomonadota</taxon>
        <taxon>Alphaproteobacteria</taxon>
        <taxon>Sphingomonadales</taxon>
        <taxon>Sphingomonadaceae</taxon>
        <taxon>Sphingomonas</taxon>
    </lineage>
</organism>
<proteinExistence type="predicted"/>
<keyword evidence="1" id="KW-0732">Signal</keyword>
<dbReference type="EMBL" id="LDTB01000056">
    <property type="protein sequence ID" value="KTT70213.1"/>
    <property type="molecule type" value="Genomic_DNA"/>
</dbReference>
<accession>A0A147HYY3</accession>
<dbReference type="AlphaFoldDB" id="A0A147HYY3"/>
<comment type="caution">
    <text evidence="2">The sequence shown here is derived from an EMBL/GenBank/DDBJ whole genome shotgun (WGS) entry which is preliminary data.</text>
</comment>
<dbReference type="OrthoDB" id="5956991at2"/>
<protein>
    <submittedName>
        <fullName evidence="2">Uncharacterized protein</fullName>
    </submittedName>
</protein>
<evidence type="ECO:0000256" key="1">
    <source>
        <dbReference type="SAM" id="SignalP"/>
    </source>
</evidence>
<reference evidence="2 3" key="1">
    <citation type="journal article" date="2016" name="Front. Microbiol.">
        <title>Genomic Resource of Rice Seed Associated Bacteria.</title>
        <authorList>
            <person name="Midha S."/>
            <person name="Bansal K."/>
            <person name="Sharma S."/>
            <person name="Kumar N."/>
            <person name="Patil P.P."/>
            <person name="Chaudhry V."/>
            <person name="Patil P.B."/>
        </authorList>
    </citation>
    <scope>NUCLEOTIDE SEQUENCE [LARGE SCALE GENOMIC DNA]</scope>
    <source>
        <strain evidence="2 3">NS334</strain>
    </source>
</reference>
<feature type="signal peptide" evidence="1">
    <location>
        <begin position="1"/>
        <end position="20"/>
    </location>
</feature>
<evidence type="ECO:0000313" key="2">
    <source>
        <dbReference type="EMBL" id="KTT70213.1"/>
    </source>
</evidence>
<gene>
    <name evidence="2" type="ORF">NS334_13000</name>
</gene>
<feature type="chain" id="PRO_5007548075" evidence="1">
    <location>
        <begin position="21"/>
        <end position="130"/>
    </location>
</feature>
<evidence type="ECO:0000313" key="3">
    <source>
        <dbReference type="Proteomes" id="UP000074310"/>
    </source>
</evidence>
<sequence>MKSLLTLAALSVTFAAPAQAKRLSPDAQLADLLKGRVAGAPVQCIPTNVTNSQQIVTGRAIVWRVGSKLYVNVPRARAETLRDDDVLITQQWGSQLCRNDQVRTMNPMSRIPGGVLLLGDFVPYTKSAGG</sequence>
<dbReference type="PATRIC" id="fig|869719.3.peg.2589"/>
<dbReference type="RefSeq" id="WP_058756382.1">
    <property type="nucleotide sequence ID" value="NZ_LDTB01000056.1"/>
</dbReference>